<comment type="function">
    <text evidence="6">DNA repair enzyme involved in the repair of deaminated bases. Selectively cleaves double-stranded DNA at the second phosphodiester bond 3' to a deoxyinosine leaving behind the intact lesion on the nicked DNA.</text>
</comment>
<accession>A0ABW4NCB6</accession>
<keyword evidence="6" id="KW-0479">Metal-binding</keyword>
<comment type="similarity">
    <text evidence="6">Belongs to the endonuclease V family.</text>
</comment>
<evidence type="ECO:0000256" key="6">
    <source>
        <dbReference type="HAMAP-Rule" id="MF_00801"/>
    </source>
</evidence>
<evidence type="ECO:0000256" key="2">
    <source>
        <dbReference type="ARBA" id="ARBA00022490"/>
    </source>
</evidence>
<keyword evidence="6" id="KW-0227">DNA damage</keyword>
<evidence type="ECO:0000256" key="4">
    <source>
        <dbReference type="ARBA" id="ARBA00022759"/>
    </source>
</evidence>
<dbReference type="PANTHER" id="PTHR28511">
    <property type="entry name" value="ENDONUCLEASE V"/>
    <property type="match status" value="1"/>
</dbReference>
<comment type="cofactor">
    <cofactor evidence="6">
        <name>Mg(2+)</name>
        <dbReference type="ChEBI" id="CHEBI:18420"/>
    </cofactor>
</comment>
<keyword evidence="6" id="KW-0460">Magnesium</keyword>
<gene>
    <name evidence="6" type="primary">nfi</name>
    <name evidence="7" type="ORF">ACFSC3_09390</name>
</gene>
<comment type="caution">
    <text evidence="7">The sequence shown here is derived from an EMBL/GenBank/DDBJ whole genome shotgun (WGS) entry which is preliminary data.</text>
</comment>
<protein>
    <recommendedName>
        <fullName evidence="6">Endonuclease V</fullName>
        <ecNumber evidence="6">3.1.21.7</ecNumber>
    </recommendedName>
    <alternativeName>
        <fullName evidence="6">Deoxyinosine 3'endonuclease</fullName>
    </alternativeName>
    <alternativeName>
        <fullName evidence="6">Deoxyribonuclease V</fullName>
        <shortName evidence="6">DNase V</shortName>
    </alternativeName>
</protein>
<feature type="site" description="Interaction with target DNA" evidence="6">
    <location>
        <position position="84"/>
    </location>
</feature>
<keyword evidence="4 6" id="KW-0255">Endonuclease</keyword>
<feature type="binding site" evidence="6">
    <location>
        <position position="44"/>
    </location>
    <ligand>
        <name>Mg(2+)</name>
        <dbReference type="ChEBI" id="CHEBI:18420"/>
    </ligand>
</feature>
<dbReference type="EC" id="3.1.21.7" evidence="6"/>
<dbReference type="Proteomes" id="UP001597283">
    <property type="component" value="Unassembled WGS sequence"/>
</dbReference>
<dbReference type="Pfam" id="PF04493">
    <property type="entry name" value="Endonuclease_5"/>
    <property type="match status" value="1"/>
</dbReference>
<organism evidence="7 8">
    <name type="scientific">Sphingomonas floccifaciens</name>
    <dbReference type="NCBI Taxonomy" id="1844115"/>
    <lineage>
        <taxon>Bacteria</taxon>
        <taxon>Pseudomonadati</taxon>
        <taxon>Pseudomonadota</taxon>
        <taxon>Alphaproteobacteria</taxon>
        <taxon>Sphingomonadales</taxon>
        <taxon>Sphingomonadaceae</taxon>
        <taxon>Sphingomonas</taxon>
    </lineage>
</organism>
<comment type="subcellular location">
    <subcellularLocation>
        <location evidence="1 6">Cytoplasm</location>
    </subcellularLocation>
</comment>
<keyword evidence="6" id="KW-0234">DNA repair</keyword>
<proteinExistence type="inferred from homology"/>
<evidence type="ECO:0000256" key="5">
    <source>
        <dbReference type="ARBA" id="ARBA00022801"/>
    </source>
</evidence>
<dbReference type="GO" id="GO:0004519">
    <property type="term" value="F:endonuclease activity"/>
    <property type="evidence" value="ECO:0007669"/>
    <property type="project" value="UniProtKB-KW"/>
</dbReference>
<evidence type="ECO:0000313" key="8">
    <source>
        <dbReference type="Proteomes" id="UP001597283"/>
    </source>
</evidence>
<evidence type="ECO:0000256" key="3">
    <source>
        <dbReference type="ARBA" id="ARBA00022722"/>
    </source>
</evidence>
<dbReference type="PANTHER" id="PTHR28511:SF1">
    <property type="entry name" value="ENDONUCLEASE V"/>
    <property type="match status" value="1"/>
</dbReference>
<reference evidence="8" key="1">
    <citation type="journal article" date="2019" name="Int. J. Syst. Evol. Microbiol.">
        <title>The Global Catalogue of Microorganisms (GCM) 10K type strain sequencing project: providing services to taxonomists for standard genome sequencing and annotation.</title>
        <authorList>
            <consortium name="The Broad Institute Genomics Platform"/>
            <consortium name="The Broad Institute Genome Sequencing Center for Infectious Disease"/>
            <person name="Wu L."/>
            <person name="Ma J."/>
        </authorList>
    </citation>
    <scope>NUCLEOTIDE SEQUENCE [LARGE SCALE GENOMIC DNA]</scope>
    <source>
        <strain evidence="8">Q85</strain>
    </source>
</reference>
<evidence type="ECO:0000313" key="7">
    <source>
        <dbReference type="EMBL" id="MFD1787787.1"/>
    </source>
</evidence>
<dbReference type="RefSeq" id="WP_380940150.1">
    <property type="nucleotide sequence ID" value="NZ_JBHUFC010000003.1"/>
</dbReference>
<keyword evidence="2 6" id="KW-0963">Cytoplasm</keyword>
<keyword evidence="3 6" id="KW-0540">Nuclease</keyword>
<keyword evidence="5 6" id="KW-0378">Hydrolase</keyword>
<dbReference type="Gene3D" id="3.30.2170.10">
    <property type="entry name" value="archaeoglobus fulgidus dsm 4304 superfamily"/>
    <property type="match status" value="1"/>
</dbReference>
<dbReference type="EMBL" id="JBHUFC010000003">
    <property type="protein sequence ID" value="MFD1787787.1"/>
    <property type="molecule type" value="Genomic_DNA"/>
</dbReference>
<feature type="binding site" evidence="6">
    <location>
        <position position="114"/>
    </location>
    <ligand>
        <name>Mg(2+)</name>
        <dbReference type="ChEBI" id="CHEBI:18420"/>
    </ligand>
</feature>
<name>A0ABW4NCB6_9SPHN</name>
<dbReference type="HAMAP" id="MF_00801">
    <property type="entry name" value="Endonuclease_5"/>
    <property type="match status" value="1"/>
</dbReference>
<evidence type="ECO:0000256" key="1">
    <source>
        <dbReference type="ARBA" id="ARBA00004496"/>
    </source>
</evidence>
<dbReference type="InterPro" id="IPR007581">
    <property type="entry name" value="Endonuclease-V"/>
</dbReference>
<keyword evidence="8" id="KW-1185">Reference proteome</keyword>
<sequence>MIDRPDHWLAPPDLKAASVAQREIAEAAETVDRFGTVATIAGVDTSMKWRDSRGPIHAAAAPIAWPGMVVLPAASISTIPPIPYVPGYLGFREAPAIVAAVERLERRPDLLVVDGQGRPHPRRCGSAVHVGVLLDIPSIGCAKTILCGQVEGELGPNVGDRAPLVDRGERVGYALRTRPKTAPVYIGSGHRVSLDSAVDWILNLTEGRRLPLPIRLAHDAANDARRDYESARAD</sequence>
<comment type="catalytic activity">
    <reaction evidence="6">
        <text>Endonucleolytic cleavage at apurinic or apyrimidinic sites to products with a 5'-phosphate.</text>
        <dbReference type="EC" id="3.1.21.7"/>
    </reaction>
</comment>
<dbReference type="CDD" id="cd06559">
    <property type="entry name" value="Endonuclease_V"/>
    <property type="match status" value="1"/>
</dbReference>